<comment type="caution">
    <text evidence="2">The sequence shown here is derived from an EMBL/GenBank/DDBJ whole genome shotgun (WGS) entry which is preliminary data.</text>
</comment>
<reference evidence="3" key="1">
    <citation type="journal article" date="2019" name="Int. J. Syst. Evol. Microbiol.">
        <title>The Global Catalogue of Microorganisms (GCM) 10K type strain sequencing project: providing services to taxonomists for standard genome sequencing and annotation.</title>
        <authorList>
            <consortium name="The Broad Institute Genomics Platform"/>
            <consortium name="The Broad Institute Genome Sequencing Center for Infectious Disease"/>
            <person name="Wu L."/>
            <person name="Ma J."/>
        </authorList>
    </citation>
    <scope>NUCLEOTIDE SEQUENCE [LARGE SCALE GENOMIC DNA]</scope>
    <source>
        <strain evidence="3">JCM 6242</strain>
    </source>
</reference>
<keyword evidence="3" id="KW-1185">Reference proteome</keyword>
<evidence type="ECO:0000313" key="3">
    <source>
        <dbReference type="Proteomes" id="UP001500831"/>
    </source>
</evidence>
<organism evidence="2 3">
    <name type="scientific">Streptosporangium fragile</name>
    <dbReference type="NCBI Taxonomy" id="46186"/>
    <lineage>
        <taxon>Bacteria</taxon>
        <taxon>Bacillati</taxon>
        <taxon>Actinomycetota</taxon>
        <taxon>Actinomycetes</taxon>
        <taxon>Streptosporangiales</taxon>
        <taxon>Streptosporangiaceae</taxon>
        <taxon>Streptosporangium</taxon>
    </lineage>
</organism>
<dbReference type="RefSeq" id="WP_344969999.1">
    <property type="nucleotide sequence ID" value="NZ_BAAAVI010000011.1"/>
</dbReference>
<evidence type="ECO:0000313" key="2">
    <source>
        <dbReference type="EMBL" id="GAA2861725.1"/>
    </source>
</evidence>
<feature type="compositionally biased region" description="Low complexity" evidence="1">
    <location>
        <begin position="1"/>
        <end position="25"/>
    </location>
</feature>
<proteinExistence type="predicted"/>
<protein>
    <recommendedName>
        <fullName evidence="4">Ig-like domain-containing protein</fullName>
    </recommendedName>
</protein>
<evidence type="ECO:0000256" key="1">
    <source>
        <dbReference type="SAM" id="MobiDB-lite"/>
    </source>
</evidence>
<name>A0ABP6ICT5_9ACTN</name>
<gene>
    <name evidence="2" type="ORF">GCM10010517_20490</name>
</gene>
<sequence>MATGLLATPAAAAGGSGAAPASAAAKPRPAVSAGTPKASPSNYKGDCPVNVTFSSKIKVKAVKGKTTVAYRWLRGDGSKSKVKTFTFRGKGVKSFTVKEKATFKGDVKGWQAVQVLAPRGATSGKGRFSVSCGGGGHDGGHEVVNPGIGATVWVDEGNCEAALIGRITTSSPRWVHYRWIVNGHVVDRDAVRVSDSRKVVHVFKPRDDFRGWAALEIVDPVENSSNRAYFKIRCKDDSPKVWASVDAPSAYEGTCPVTRTFTGTISASHGRGHVKYRWVRDGVPGDWQSVYFSGHGPQRQTVSDSWNASASGTAKRAIDLYHGPTTGTVEGKVTCKPAESSTPTPTPTPTQTQTPAPAATSTAA</sequence>
<evidence type="ECO:0008006" key="4">
    <source>
        <dbReference type="Google" id="ProtNLM"/>
    </source>
</evidence>
<feature type="compositionally biased region" description="Low complexity" evidence="1">
    <location>
        <begin position="337"/>
        <end position="364"/>
    </location>
</feature>
<feature type="region of interest" description="Disordered" evidence="1">
    <location>
        <begin position="1"/>
        <end position="41"/>
    </location>
</feature>
<feature type="region of interest" description="Disordered" evidence="1">
    <location>
        <begin position="322"/>
        <end position="364"/>
    </location>
</feature>
<dbReference type="EMBL" id="BAAAVI010000011">
    <property type="protein sequence ID" value="GAA2861725.1"/>
    <property type="molecule type" value="Genomic_DNA"/>
</dbReference>
<accession>A0ABP6ICT5</accession>
<dbReference type="Proteomes" id="UP001500831">
    <property type="component" value="Unassembled WGS sequence"/>
</dbReference>